<dbReference type="EMBL" id="LAZR01052384">
    <property type="protein sequence ID" value="KKK83085.1"/>
    <property type="molecule type" value="Genomic_DNA"/>
</dbReference>
<accession>A0A0F8ZAX3</accession>
<keyword evidence="1" id="KW-1133">Transmembrane helix</keyword>
<comment type="caution">
    <text evidence="2">The sequence shown here is derived from an EMBL/GenBank/DDBJ whole genome shotgun (WGS) entry which is preliminary data.</text>
</comment>
<keyword evidence="1" id="KW-0472">Membrane</keyword>
<organism evidence="2">
    <name type="scientific">marine sediment metagenome</name>
    <dbReference type="NCBI Taxonomy" id="412755"/>
    <lineage>
        <taxon>unclassified sequences</taxon>
        <taxon>metagenomes</taxon>
        <taxon>ecological metagenomes</taxon>
    </lineage>
</organism>
<gene>
    <name evidence="2" type="ORF">LCGC14_2796910</name>
</gene>
<keyword evidence="1" id="KW-0812">Transmembrane</keyword>
<reference evidence="2" key="1">
    <citation type="journal article" date="2015" name="Nature">
        <title>Complex archaea that bridge the gap between prokaryotes and eukaryotes.</title>
        <authorList>
            <person name="Spang A."/>
            <person name="Saw J.H."/>
            <person name="Jorgensen S.L."/>
            <person name="Zaremba-Niedzwiedzka K."/>
            <person name="Martijn J."/>
            <person name="Lind A.E."/>
            <person name="van Eijk R."/>
            <person name="Schleper C."/>
            <person name="Guy L."/>
            <person name="Ettema T.J."/>
        </authorList>
    </citation>
    <scope>NUCLEOTIDE SEQUENCE</scope>
</reference>
<name>A0A0F8ZAX3_9ZZZZ</name>
<dbReference type="AlphaFoldDB" id="A0A0F8ZAX3"/>
<evidence type="ECO:0000256" key="1">
    <source>
        <dbReference type="SAM" id="Phobius"/>
    </source>
</evidence>
<protein>
    <recommendedName>
        <fullName evidence="3">Uracil-DNA glycosylase-like domain-containing protein</fullName>
    </recommendedName>
</protein>
<proteinExistence type="predicted"/>
<sequence length="111" mass="12786">MKNKEKDYKVLVEKRKICTLCKDLRNPSDVNPDYDSDEIGMWSLWQGDLNAKIMIVGQDWGDVDTYKKWKGRDKDTNPTNSTNSMISIGIPCFIIYCFLNASSIYLSKFSS</sequence>
<feature type="transmembrane region" description="Helical" evidence="1">
    <location>
        <begin position="85"/>
        <end position="106"/>
    </location>
</feature>
<evidence type="ECO:0008006" key="3">
    <source>
        <dbReference type="Google" id="ProtNLM"/>
    </source>
</evidence>
<evidence type="ECO:0000313" key="2">
    <source>
        <dbReference type="EMBL" id="KKK83085.1"/>
    </source>
</evidence>